<accession>A0A290XBH8</accession>
<evidence type="ECO:0000256" key="1">
    <source>
        <dbReference type="SAM" id="MobiDB-lite"/>
    </source>
</evidence>
<proteinExistence type="predicted"/>
<feature type="transmembrane region" description="Helical" evidence="2">
    <location>
        <begin position="59"/>
        <end position="76"/>
    </location>
</feature>
<protein>
    <submittedName>
        <fullName evidence="3">Uncharacterized protein</fullName>
    </submittedName>
</protein>
<organism evidence="3 4">
    <name type="scientific">Luteimonas chenhongjianii</name>
    <dbReference type="NCBI Taxonomy" id="2006110"/>
    <lineage>
        <taxon>Bacteria</taxon>
        <taxon>Pseudomonadati</taxon>
        <taxon>Pseudomonadota</taxon>
        <taxon>Gammaproteobacteria</taxon>
        <taxon>Lysobacterales</taxon>
        <taxon>Lysobacteraceae</taxon>
        <taxon>Luteimonas</taxon>
    </lineage>
</organism>
<dbReference type="OrthoDB" id="6057745at2"/>
<reference evidence="4" key="1">
    <citation type="submission" date="2017-09" db="EMBL/GenBank/DDBJ databases">
        <title>Luteimonas liuhanmingii sp.nov., isolated from the intestinal contents of Tibetan Plateau Pika in Yushu, Qinghai Province, China.</title>
        <authorList>
            <person name="Gui Z."/>
        </authorList>
    </citation>
    <scope>NUCLEOTIDE SEQUENCE [LARGE SCALE GENOMIC DNA]</scope>
    <source>
        <strain evidence="4">100111</strain>
    </source>
</reference>
<dbReference type="Proteomes" id="UP000218968">
    <property type="component" value="Chromosome"/>
</dbReference>
<name>A0A290XBH8_9GAMM</name>
<keyword evidence="4" id="KW-1185">Reference proteome</keyword>
<keyword evidence="2" id="KW-0472">Membrane</keyword>
<dbReference type="EMBL" id="CP023406">
    <property type="protein sequence ID" value="ATD66505.1"/>
    <property type="molecule type" value="Genomic_DNA"/>
</dbReference>
<keyword evidence="2" id="KW-0812">Transmembrane</keyword>
<dbReference type="KEGG" id="lum:CNR27_02745"/>
<evidence type="ECO:0000256" key="2">
    <source>
        <dbReference type="SAM" id="Phobius"/>
    </source>
</evidence>
<evidence type="ECO:0000313" key="3">
    <source>
        <dbReference type="EMBL" id="ATD66505.1"/>
    </source>
</evidence>
<evidence type="ECO:0000313" key="4">
    <source>
        <dbReference type="Proteomes" id="UP000218968"/>
    </source>
</evidence>
<sequence length="114" mass="12188">MSKFEVLSDKALSLVGQAGDSLRHAIPESAEKWLKTGIAIGAARSGTRAAGGFLRRNPAILAASAIGIGVAWAVAYQYRKRKQSNTVEGSSRRIEPNRSSTRKRGSREASESDS</sequence>
<keyword evidence="2" id="KW-1133">Transmembrane helix</keyword>
<dbReference type="AlphaFoldDB" id="A0A290XBH8"/>
<feature type="region of interest" description="Disordered" evidence="1">
    <location>
        <begin position="81"/>
        <end position="114"/>
    </location>
</feature>
<gene>
    <name evidence="3" type="ORF">CNR27_02745</name>
</gene>
<dbReference type="RefSeq" id="WP_096296834.1">
    <property type="nucleotide sequence ID" value="NZ_CP023406.1"/>
</dbReference>